<accession>A0A3S0IRU4</accession>
<evidence type="ECO:0000313" key="1">
    <source>
        <dbReference type="EMBL" id="RTR40557.1"/>
    </source>
</evidence>
<dbReference type="OrthoDB" id="7026607at2"/>
<dbReference type="RefSeq" id="WP_126517898.1">
    <property type="nucleotide sequence ID" value="NZ_RXNU01000001.1"/>
</dbReference>
<dbReference type="AlphaFoldDB" id="A0A3S0IRU4"/>
<dbReference type="Proteomes" id="UP000267448">
    <property type="component" value="Unassembled WGS sequence"/>
</dbReference>
<protein>
    <submittedName>
        <fullName evidence="1">Uncharacterized protein</fullName>
    </submittedName>
</protein>
<name>A0A3S0IRU4_9GAMM</name>
<sequence length="278" mass="31050">MKRGLMITQDIIARGGSFDLNGGVDQQALRQYLLFWDRLSCPQSNIIFAGLGPDFDFLINAGIADYKTVTFSGSISLNNDFFRELETRALKGLSKDKDTNWCLASSIKLLGLQPVQSKKEEAISVHLLDAMKIFTPEVPLSEVLEFKEKRSEELLEFRDSMDDLKSAILLSADSDEVLRRKIRKIERDIGDVNRLIEESRQPSIKRCATEVLTFTGGVEWISSSLISMGLLEGFEMLSKGVGLAGGIYLSLNKLNSPVKLPSHLKQYAYIAHSQAEII</sequence>
<gene>
    <name evidence="1" type="ORF">EKG38_01150</name>
</gene>
<dbReference type="InterPro" id="IPR046203">
    <property type="entry name" value="DUF6236"/>
</dbReference>
<proteinExistence type="predicted"/>
<dbReference type="Pfam" id="PF19749">
    <property type="entry name" value="DUF6236"/>
    <property type="match status" value="1"/>
</dbReference>
<organism evidence="1 2">
    <name type="scientific">Shewanella canadensis</name>
    <dbReference type="NCBI Taxonomy" id="271096"/>
    <lineage>
        <taxon>Bacteria</taxon>
        <taxon>Pseudomonadati</taxon>
        <taxon>Pseudomonadota</taxon>
        <taxon>Gammaproteobacteria</taxon>
        <taxon>Alteromonadales</taxon>
        <taxon>Shewanellaceae</taxon>
        <taxon>Shewanella</taxon>
    </lineage>
</organism>
<keyword evidence="2" id="KW-1185">Reference proteome</keyword>
<dbReference type="EMBL" id="RXNU01000001">
    <property type="protein sequence ID" value="RTR40557.1"/>
    <property type="molecule type" value="Genomic_DNA"/>
</dbReference>
<reference evidence="1 2" key="1">
    <citation type="submission" date="2018-12" db="EMBL/GenBank/DDBJ databases">
        <authorList>
            <person name="Yu L."/>
        </authorList>
    </citation>
    <scope>NUCLEOTIDE SEQUENCE [LARGE SCALE GENOMIC DNA]</scope>
    <source>
        <strain evidence="1 2">HAW-EB2</strain>
    </source>
</reference>
<comment type="caution">
    <text evidence="1">The sequence shown here is derived from an EMBL/GenBank/DDBJ whole genome shotgun (WGS) entry which is preliminary data.</text>
</comment>
<evidence type="ECO:0000313" key="2">
    <source>
        <dbReference type="Proteomes" id="UP000267448"/>
    </source>
</evidence>